<dbReference type="OrthoDB" id="9976870at2759"/>
<organism evidence="1 2">
    <name type="scientific">Cytospora mali</name>
    <name type="common">Apple Valsa canker fungus</name>
    <name type="synonym">Valsa mali</name>
    <dbReference type="NCBI Taxonomy" id="578113"/>
    <lineage>
        <taxon>Eukaryota</taxon>
        <taxon>Fungi</taxon>
        <taxon>Dikarya</taxon>
        <taxon>Ascomycota</taxon>
        <taxon>Pezizomycotina</taxon>
        <taxon>Sordariomycetes</taxon>
        <taxon>Sordariomycetidae</taxon>
        <taxon>Diaporthales</taxon>
        <taxon>Cytosporaceae</taxon>
        <taxon>Cytospora</taxon>
    </lineage>
</organism>
<dbReference type="InterPro" id="IPR014710">
    <property type="entry name" value="RmlC-like_jellyroll"/>
</dbReference>
<dbReference type="InterPro" id="IPR011051">
    <property type="entry name" value="RmlC_Cupin_sf"/>
</dbReference>
<sequence>MSMSARVPLDISNSEGQLLITAFEGAIIVRVLVPPEDRSFSFEVTFQLDHPRLVALADQKPPLHFHPYQEEYMKVLEGRLCVDVDGQTRVLTKEDGELCVLPWAHHRLYPPPRNSVEDDSAGQRTVFLLSGSEAHQLFKLDLVFFMNWYAYQDDVVVRGHPANLFQVLSMFDAGGSYLSFPPWIPFGRYLSVAMGVFLGRWLGSLLGYQPFYHEWTTDWDAACHKMESSFFQRRFANKRKQK</sequence>
<protein>
    <submittedName>
        <fullName evidence="1">Polyketide synthase CurC</fullName>
    </submittedName>
</protein>
<keyword evidence="2" id="KW-1185">Reference proteome</keyword>
<gene>
    <name evidence="1" type="ORF">VM1G_09636</name>
</gene>
<evidence type="ECO:0000313" key="1">
    <source>
        <dbReference type="EMBL" id="KUI73670.1"/>
    </source>
</evidence>
<dbReference type="SUPFAM" id="SSF51182">
    <property type="entry name" value="RmlC-like cupins"/>
    <property type="match status" value="1"/>
</dbReference>
<name>A0A194WC17_CYTMA</name>
<evidence type="ECO:0000313" key="2">
    <source>
        <dbReference type="Proteomes" id="UP000078559"/>
    </source>
</evidence>
<accession>A0A194WC17</accession>
<dbReference type="EMBL" id="CM003108">
    <property type="protein sequence ID" value="KUI73670.1"/>
    <property type="molecule type" value="Genomic_DNA"/>
</dbReference>
<reference evidence="1" key="1">
    <citation type="submission" date="2014-12" db="EMBL/GenBank/DDBJ databases">
        <title>Genome Sequence of Valsa Canker Pathogens Uncovers a Specific Adaption of Colonization on Woody Bark.</title>
        <authorList>
            <person name="Yin Z."/>
            <person name="Liu H."/>
            <person name="Gao X."/>
            <person name="Li Z."/>
            <person name="Song N."/>
            <person name="Ke X."/>
            <person name="Dai Q."/>
            <person name="Wu Y."/>
            <person name="Sun Y."/>
            <person name="Xu J.-R."/>
            <person name="Kang Z.K."/>
            <person name="Wang L."/>
            <person name="Huang L."/>
        </authorList>
    </citation>
    <scope>NUCLEOTIDE SEQUENCE [LARGE SCALE GENOMIC DNA]</scope>
    <source>
        <strain evidence="1">03-8</strain>
    </source>
</reference>
<proteinExistence type="predicted"/>
<dbReference type="Proteomes" id="UP000078559">
    <property type="component" value="Chromosome 11"/>
</dbReference>
<dbReference type="AlphaFoldDB" id="A0A194WC17"/>
<dbReference type="Gene3D" id="2.60.120.10">
    <property type="entry name" value="Jelly Rolls"/>
    <property type="match status" value="1"/>
</dbReference>